<accession>A0A484NFE6</accession>
<feature type="transmembrane region" description="Helical" evidence="7">
    <location>
        <begin position="198"/>
        <end position="216"/>
    </location>
</feature>
<keyword evidence="5 7" id="KW-0472">Membrane</keyword>
<comment type="subcellular location">
    <subcellularLocation>
        <location evidence="1">Membrane</location>
        <topology evidence="1">Multi-pass membrane protein</topology>
    </subcellularLocation>
</comment>
<dbReference type="GO" id="GO:0032979">
    <property type="term" value="P:protein insertion into mitochondrial inner membrane from matrix"/>
    <property type="evidence" value="ECO:0007669"/>
    <property type="project" value="TreeGrafter"/>
</dbReference>
<evidence type="ECO:0000313" key="9">
    <source>
        <dbReference type="Proteomes" id="UP000595140"/>
    </source>
</evidence>
<feature type="transmembrane region" description="Helical" evidence="7">
    <location>
        <begin position="104"/>
        <end position="122"/>
    </location>
</feature>
<name>A0A484NFE6_9ASTE</name>
<dbReference type="GO" id="GO:0032977">
    <property type="term" value="F:membrane insertase activity"/>
    <property type="evidence" value="ECO:0007669"/>
    <property type="project" value="InterPro"/>
</dbReference>
<dbReference type="SUPFAM" id="SSF48452">
    <property type="entry name" value="TPR-like"/>
    <property type="match status" value="1"/>
</dbReference>
<dbReference type="CDD" id="cd20069">
    <property type="entry name" value="5TM_Oxa1-like"/>
    <property type="match status" value="1"/>
</dbReference>
<comment type="similarity">
    <text evidence="2">Belongs to the OXA1/ALB3/YidC (TC 2.A.9.2) family.</text>
</comment>
<evidence type="ECO:0000256" key="6">
    <source>
        <dbReference type="SAM" id="MobiDB-lite"/>
    </source>
</evidence>
<evidence type="ECO:0000256" key="3">
    <source>
        <dbReference type="ARBA" id="ARBA00022692"/>
    </source>
</evidence>
<dbReference type="GO" id="GO:0005743">
    <property type="term" value="C:mitochondrial inner membrane"/>
    <property type="evidence" value="ECO:0007669"/>
    <property type="project" value="TreeGrafter"/>
</dbReference>
<feature type="transmembrane region" description="Helical" evidence="7">
    <location>
        <begin position="128"/>
        <end position="151"/>
    </location>
</feature>
<dbReference type="EMBL" id="OOIL02006641">
    <property type="protein sequence ID" value="VFQ99146.1"/>
    <property type="molecule type" value="Genomic_DNA"/>
</dbReference>
<feature type="transmembrane region" description="Helical" evidence="7">
    <location>
        <begin position="248"/>
        <end position="269"/>
    </location>
</feature>
<evidence type="ECO:0008006" key="10">
    <source>
        <dbReference type="Google" id="ProtNLM"/>
    </source>
</evidence>
<dbReference type="OrthoDB" id="2148490at2759"/>
<dbReference type="AlphaFoldDB" id="A0A484NFE6"/>
<sequence length="568" mass="63544">MARRYFVIGKPLFGRSHSLLASYSFTQSHFSGHRLWHHCLLQSVPSTSSFSRSKNFLFPLGFYSFSSSFSTRGSISIQDEGFKAAESAVPADLILQGDVVGGRALIELILPVSALVSLLDGYQSLTGFPWWFIIASGTLATRLTLFPFVVLQLRKLSKIGEMLPKLPPPFPPPQSGRTFKDQFELFCKEKRAAGCPSLLWFISSFSLQVPCFLLWLTTMRRMSLDHHNGFECGGILWFQNLTEVPNGALGPILPILISGLHFINVQVSFRDLSVTKVNGTFALLSKYYKMYLEILAVPILFISFNLPHGNAVYWLCNSSLTLLQQVSLRHPYVRKILKLPDKDVSARAAIPKKEDCDDTQVMDTSTETQEISAESLLAQELVNIATKFFADGKKDVARQLMQLALDKNPDYARALILSRNKQMDGGLSSDTQELLQSCISDLLLNAKPVEAEDANHLILSSQWAGVACIQQGKHEEGIAHLEKVALMKEPEDPNAKSHYYDALLMYSGALYTVGRKAEAAKYLRIICAYDPSCISFLKKCESDEYDETARESNQNEIVNDLDKRQRAD</sequence>
<keyword evidence="3 7" id="KW-0812">Transmembrane</keyword>
<evidence type="ECO:0000313" key="8">
    <source>
        <dbReference type="EMBL" id="VFQ99146.1"/>
    </source>
</evidence>
<keyword evidence="4 7" id="KW-1133">Transmembrane helix</keyword>
<evidence type="ECO:0000256" key="5">
    <source>
        <dbReference type="ARBA" id="ARBA00023136"/>
    </source>
</evidence>
<feature type="transmembrane region" description="Helical" evidence="7">
    <location>
        <begin position="290"/>
        <end position="315"/>
    </location>
</feature>
<evidence type="ECO:0000256" key="4">
    <source>
        <dbReference type="ARBA" id="ARBA00022989"/>
    </source>
</evidence>
<keyword evidence="9" id="KW-1185">Reference proteome</keyword>
<dbReference type="PANTHER" id="PTHR12428:SF65">
    <property type="entry name" value="CYTOCHROME C OXIDASE ASSEMBLY PROTEIN COX18, MITOCHONDRIAL"/>
    <property type="match status" value="1"/>
</dbReference>
<dbReference type="InterPro" id="IPR011990">
    <property type="entry name" value="TPR-like_helical_dom_sf"/>
</dbReference>
<evidence type="ECO:0000256" key="7">
    <source>
        <dbReference type="SAM" id="Phobius"/>
    </source>
</evidence>
<proteinExistence type="inferred from homology"/>
<dbReference type="Proteomes" id="UP000595140">
    <property type="component" value="Unassembled WGS sequence"/>
</dbReference>
<gene>
    <name evidence="8" type="ORF">CCAM_LOCUS40922</name>
</gene>
<dbReference type="InterPro" id="IPR001708">
    <property type="entry name" value="YidC/ALB3/OXA1/COX18"/>
</dbReference>
<dbReference type="PANTHER" id="PTHR12428">
    <property type="entry name" value="OXA1"/>
    <property type="match status" value="1"/>
</dbReference>
<feature type="region of interest" description="Disordered" evidence="6">
    <location>
        <begin position="548"/>
        <end position="568"/>
    </location>
</feature>
<evidence type="ECO:0000256" key="1">
    <source>
        <dbReference type="ARBA" id="ARBA00004141"/>
    </source>
</evidence>
<dbReference type="Gene3D" id="1.25.40.10">
    <property type="entry name" value="Tetratricopeptide repeat domain"/>
    <property type="match status" value="1"/>
</dbReference>
<reference evidence="8 9" key="1">
    <citation type="submission" date="2018-04" db="EMBL/GenBank/DDBJ databases">
        <authorList>
            <person name="Vogel A."/>
        </authorList>
    </citation>
    <scope>NUCLEOTIDE SEQUENCE [LARGE SCALE GENOMIC DNA]</scope>
</reference>
<protein>
    <recommendedName>
        <fullName evidence="10">ALBINO3-like protein 2, chloroplastic</fullName>
    </recommendedName>
</protein>
<evidence type="ECO:0000256" key="2">
    <source>
        <dbReference type="ARBA" id="ARBA00010583"/>
    </source>
</evidence>
<organism evidence="8 9">
    <name type="scientific">Cuscuta campestris</name>
    <dbReference type="NCBI Taxonomy" id="132261"/>
    <lineage>
        <taxon>Eukaryota</taxon>
        <taxon>Viridiplantae</taxon>
        <taxon>Streptophyta</taxon>
        <taxon>Embryophyta</taxon>
        <taxon>Tracheophyta</taxon>
        <taxon>Spermatophyta</taxon>
        <taxon>Magnoliopsida</taxon>
        <taxon>eudicotyledons</taxon>
        <taxon>Gunneridae</taxon>
        <taxon>Pentapetalae</taxon>
        <taxon>asterids</taxon>
        <taxon>lamiids</taxon>
        <taxon>Solanales</taxon>
        <taxon>Convolvulaceae</taxon>
        <taxon>Cuscuteae</taxon>
        <taxon>Cuscuta</taxon>
        <taxon>Cuscuta subgen. Grammica</taxon>
        <taxon>Cuscuta sect. Cleistogrammica</taxon>
    </lineage>
</organism>